<dbReference type="EMBL" id="JAUJYO010000001">
    <property type="protein sequence ID" value="KAK1326984.1"/>
    <property type="molecule type" value="Genomic_DNA"/>
</dbReference>
<reference evidence="1" key="2">
    <citation type="submission" date="2023-06" db="EMBL/GenBank/DDBJ databases">
        <authorList>
            <person name="Ma L."/>
            <person name="Liu K.-W."/>
            <person name="Li Z."/>
            <person name="Hsiao Y.-Y."/>
            <person name="Qi Y."/>
            <person name="Fu T."/>
            <person name="Tang G."/>
            <person name="Zhang D."/>
            <person name="Sun W.-H."/>
            <person name="Liu D.-K."/>
            <person name="Li Y."/>
            <person name="Chen G.-Z."/>
            <person name="Liu X.-D."/>
            <person name="Liao X.-Y."/>
            <person name="Jiang Y.-T."/>
            <person name="Yu X."/>
            <person name="Hao Y."/>
            <person name="Huang J."/>
            <person name="Zhao X.-W."/>
            <person name="Ke S."/>
            <person name="Chen Y.-Y."/>
            <person name="Wu W.-L."/>
            <person name="Hsu J.-L."/>
            <person name="Lin Y.-F."/>
            <person name="Huang M.-D."/>
            <person name="Li C.-Y."/>
            <person name="Huang L."/>
            <person name="Wang Z.-W."/>
            <person name="Zhao X."/>
            <person name="Zhong W.-Y."/>
            <person name="Peng D.-H."/>
            <person name="Ahmad S."/>
            <person name="Lan S."/>
            <person name="Zhang J.-S."/>
            <person name="Tsai W.-C."/>
            <person name="Van De Peer Y."/>
            <person name="Liu Z.-J."/>
        </authorList>
    </citation>
    <scope>NUCLEOTIDE SEQUENCE</scope>
    <source>
        <strain evidence="1">CP</strain>
        <tissue evidence="1">Leaves</tissue>
    </source>
</reference>
<comment type="caution">
    <text evidence="1">The sequence shown here is derived from an EMBL/GenBank/DDBJ whole genome shotgun (WGS) entry which is preliminary data.</text>
</comment>
<dbReference type="Proteomes" id="UP001180020">
    <property type="component" value="Unassembled WGS sequence"/>
</dbReference>
<reference evidence="1" key="1">
    <citation type="journal article" date="2023" name="Nat. Commun.">
        <title>Diploid and tetraploid genomes of Acorus and the evolution of monocots.</title>
        <authorList>
            <person name="Ma L."/>
            <person name="Liu K.W."/>
            <person name="Li Z."/>
            <person name="Hsiao Y.Y."/>
            <person name="Qi Y."/>
            <person name="Fu T."/>
            <person name="Tang G.D."/>
            <person name="Zhang D."/>
            <person name="Sun W.H."/>
            <person name="Liu D.K."/>
            <person name="Li Y."/>
            <person name="Chen G.Z."/>
            <person name="Liu X.D."/>
            <person name="Liao X.Y."/>
            <person name="Jiang Y.T."/>
            <person name="Yu X."/>
            <person name="Hao Y."/>
            <person name="Huang J."/>
            <person name="Zhao X.W."/>
            <person name="Ke S."/>
            <person name="Chen Y.Y."/>
            <person name="Wu W.L."/>
            <person name="Hsu J.L."/>
            <person name="Lin Y.F."/>
            <person name="Huang M.D."/>
            <person name="Li C.Y."/>
            <person name="Huang L."/>
            <person name="Wang Z.W."/>
            <person name="Zhao X."/>
            <person name="Zhong W.Y."/>
            <person name="Peng D.H."/>
            <person name="Ahmad S."/>
            <person name="Lan S."/>
            <person name="Zhang J.S."/>
            <person name="Tsai W.C."/>
            <person name="Van de Peer Y."/>
            <person name="Liu Z.J."/>
        </authorList>
    </citation>
    <scope>NUCLEOTIDE SEQUENCE</scope>
    <source>
        <strain evidence="1">CP</strain>
    </source>
</reference>
<sequence>MRMEAEAIRIGIRSACTMGIKPIKICSDSLSIIQTLQVDGLGPPQIQDVIAEIQQQKYNLLTPDRIDQLLDHLLRLLWPSHGELWIPPVAPLEQPPSPPVQQQQKRRWKHHHLRRCSLCLPVDLFAVANVHPSWRQLHRS</sequence>
<protein>
    <recommendedName>
        <fullName evidence="3">RNase H type-1 domain-containing protein</fullName>
    </recommendedName>
</protein>
<accession>A0AAV9FQA4</accession>
<dbReference type="AlphaFoldDB" id="A0AAV9FQA4"/>
<evidence type="ECO:0000313" key="1">
    <source>
        <dbReference type="EMBL" id="KAK1326984.1"/>
    </source>
</evidence>
<gene>
    <name evidence="1" type="ORF">QJS10_CPA01g01721</name>
</gene>
<evidence type="ECO:0008006" key="3">
    <source>
        <dbReference type="Google" id="ProtNLM"/>
    </source>
</evidence>
<name>A0AAV9FQA4_ACOCL</name>
<organism evidence="1 2">
    <name type="scientific">Acorus calamus</name>
    <name type="common">Sweet flag</name>
    <dbReference type="NCBI Taxonomy" id="4465"/>
    <lineage>
        <taxon>Eukaryota</taxon>
        <taxon>Viridiplantae</taxon>
        <taxon>Streptophyta</taxon>
        <taxon>Embryophyta</taxon>
        <taxon>Tracheophyta</taxon>
        <taxon>Spermatophyta</taxon>
        <taxon>Magnoliopsida</taxon>
        <taxon>Liliopsida</taxon>
        <taxon>Acoraceae</taxon>
        <taxon>Acorus</taxon>
    </lineage>
</organism>
<evidence type="ECO:0000313" key="2">
    <source>
        <dbReference type="Proteomes" id="UP001180020"/>
    </source>
</evidence>
<keyword evidence="2" id="KW-1185">Reference proteome</keyword>
<proteinExistence type="predicted"/>